<reference evidence="1" key="1">
    <citation type="journal article" date="2010" name="BMC Genomics">
        <title>Genomes of three tomato pathogens within the Ralstonia solanacearum species complex reveal significant evolutionary divergence.</title>
        <authorList>
            <person name="Remenant B."/>
            <person name="Coupat-Goutaland B."/>
            <person name="Guidot A."/>
            <person name="Cellier G."/>
            <person name="Wicker E."/>
            <person name="Allen C."/>
            <person name="Fegan M."/>
            <person name="Pruvost O."/>
            <person name="Elbaz M."/>
            <person name="Calteau A."/>
            <person name="Salvignol G."/>
            <person name="Mornico D."/>
            <person name="Mangenot S."/>
            <person name="Barbe V."/>
            <person name="Medigue C."/>
            <person name="Prior P."/>
        </authorList>
    </citation>
    <scope>NUCLEOTIDE SEQUENCE [LARGE SCALE GENOMIC DNA]</scope>
    <source>
        <strain evidence="1">CFBP2957</strain>
        <plasmid evidence="1">RCFBPv3_mp</plasmid>
    </source>
</reference>
<organism evidence="1">
    <name type="scientific">Ralstonia solanacearum CFBP2957</name>
    <dbReference type="NCBI Taxonomy" id="859656"/>
    <lineage>
        <taxon>Bacteria</taxon>
        <taxon>Pseudomonadati</taxon>
        <taxon>Pseudomonadota</taxon>
        <taxon>Betaproteobacteria</taxon>
        <taxon>Burkholderiales</taxon>
        <taxon>Burkholderiaceae</taxon>
        <taxon>Ralstonia</taxon>
        <taxon>Ralstonia solanacearum species complex</taxon>
    </lineage>
</organism>
<reference evidence="1" key="2">
    <citation type="submission" date="2010-02" db="EMBL/GenBank/DDBJ databases">
        <authorList>
            <person name="Genoscope - CEA"/>
        </authorList>
    </citation>
    <scope>NUCLEOTIDE SEQUENCE</scope>
    <source>
        <strain evidence="1">CFBP2957</strain>
        <plasmid evidence="1">RCFBPv3_mp</plasmid>
    </source>
</reference>
<dbReference type="AlphaFoldDB" id="D8P5T7"/>
<protein>
    <submittedName>
        <fullName evidence="1">Uncharacterized protein</fullName>
    </submittedName>
</protein>
<keyword evidence="1" id="KW-0614">Plasmid</keyword>
<name>D8P5T7_RALSL</name>
<accession>D8P5T7</accession>
<proteinExistence type="predicted"/>
<geneLocation type="plasmid" evidence="1">
    <name>RCFBPv3_mp</name>
</geneLocation>
<evidence type="ECO:0000313" key="1">
    <source>
        <dbReference type="EMBL" id="CBJ54273.1"/>
    </source>
</evidence>
<gene>
    <name evidence="1" type="ORF">RCFBP_mp30187</name>
</gene>
<dbReference type="EMBL" id="FP885907">
    <property type="protein sequence ID" value="CBJ54273.1"/>
    <property type="molecule type" value="Genomic_DNA"/>
</dbReference>
<sequence length="99" mass="10616">MPPPMAPVDAVVDEEEDVSCIAVSLFSTPVIGRVGGNFRVAGKILHAPVLATSYMRMRAHLYGCFGPGACHDRSGDEGRVACPARSAMRLHAQHPQCDR</sequence>